<evidence type="ECO:0000313" key="3">
    <source>
        <dbReference type="EMBL" id="KAG2919304.1"/>
    </source>
</evidence>
<dbReference type="Proteomes" id="UP000736787">
    <property type="component" value="Unassembled WGS sequence"/>
</dbReference>
<gene>
    <name evidence="2" type="ORF">PC115_g15348</name>
    <name evidence="3" type="ORF">PC117_g16841</name>
</gene>
<dbReference type="Pfam" id="PF25597">
    <property type="entry name" value="SH3_retrovirus"/>
    <property type="match status" value="1"/>
</dbReference>
<evidence type="ECO:0000313" key="2">
    <source>
        <dbReference type="EMBL" id="KAG2903348.1"/>
    </source>
</evidence>
<dbReference type="EMBL" id="RCMK01000611">
    <property type="protein sequence ID" value="KAG2919304.1"/>
    <property type="molecule type" value="Genomic_DNA"/>
</dbReference>
<evidence type="ECO:0000313" key="4">
    <source>
        <dbReference type="Proteomes" id="UP000774804"/>
    </source>
</evidence>
<dbReference type="InterPro" id="IPR057670">
    <property type="entry name" value="SH3_retrovirus"/>
</dbReference>
<name>A0A8T1K7X8_9STRA</name>
<reference evidence="2" key="1">
    <citation type="submission" date="2018-10" db="EMBL/GenBank/DDBJ databases">
        <title>Effector identification in a new, highly contiguous assembly of the strawberry crown rot pathogen Phytophthora cactorum.</title>
        <authorList>
            <person name="Armitage A.D."/>
            <person name="Nellist C.F."/>
            <person name="Bates H."/>
            <person name="Vickerstaff R.J."/>
            <person name="Harrison R.J."/>
        </authorList>
    </citation>
    <scope>NUCLEOTIDE SEQUENCE</scope>
    <source>
        <strain evidence="2">4032</strain>
        <strain evidence="3">4040</strain>
    </source>
</reference>
<sequence length="69" mass="7593">MTQRACECVTVGKDDPTKDYKVYLPSERKVITTRHVQNILVGEKTLNEEPTTAQLLTAAANGEKEESAA</sequence>
<dbReference type="EMBL" id="RCMI01000621">
    <property type="protein sequence ID" value="KAG2903348.1"/>
    <property type="molecule type" value="Genomic_DNA"/>
</dbReference>
<feature type="domain" description="Retroviral polymerase SH3-like" evidence="1">
    <location>
        <begin position="3"/>
        <end position="37"/>
    </location>
</feature>
<accession>A0A8T1K7X8</accession>
<protein>
    <recommendedName>
        <fullName evidence="1">Retroviral polymerase SH3-like domain-containing protein</fullName>
    </recommendedName>
</protein>
<evidence type="ECO:0000259" key="1">
    <source>
        <dbReference type="Pfam" id="PF25597"/>
    </source>
</evidence>
<dbReference type="AlphaFoldDB" id="A0A8T1K7X8"/>
<comment type="caution">
    <text evidence="2">The sequence shown here is derived from an EMBL/GenBank/DDBJ whole genome shotgun (WGS) entry which is preliminary data.</text>
</comment>
<dbReference type="Proteomes" id="UP000774804">
    <property type="component" value="Unassembled WGS sequence"/>
</dbReference>
<organism evidence="2 4">
    <name type="scientific">Phytophthora cactorum</name>
    <dbReference type="NCBI Taxonomy" id="29920"/>
    <lineage>
        <taxon>Eukaryota</taxon>
        <taxon>Sar</taxon>
        <taxon>Stramenopiles</taxon>
        <taxon>Oomycota</taxon>
        <taxon>Peronosporomycetes</taxon>
        <taxon>Peronosporales</taxon>
        <taxon>Peronosporaceae</taxon>
        <taxon>Phytophthora</taxon>
    </lineage>
</organism>
<proteinExistence type="predicted"/>
<dbReference type="VEuPathDB" id="FungiDB:PC110_g17530"/>